<keyword evidence="2" id="KW-1185">Reference proteome</keyword>
<gene>
    <name evidence="1" type="ORF">G8770_21160</name>
</gene>
<comment type="caution">
    <text evidence="1">The sequence shown here is derived from an EMBL/GenBank/DDBJ whole genome shotgun (WGS) entry which is preliminary data.</text>
</comment>
<dbReference type="InterPro" id="IPR021856">
    <property type="entry name" value="DUF3465"/>
</dbReference>
<sequence>MRDLKKWAAAGVIALALCLFYVDNPKVFTHPGQASDLPGPVLVDRPDVVHTPDVEENRHIVAAFERQAHDVQVQGSGVVIKVLRDDLKGSRHQRFIVRLTPELTVLIAHNIDLAPRIEHLTAGEVVAFYGEYEWNAKGGVIHWTHHDPAGRHVGGWLKYRGQTYQ</sequence>
<dbReference type="EMBL" id="JAAONZ010000024">
    <property type="protein sequence ID" value="NHO68065.1"/>
    <property type="molecule type" value="Genomic_DNA"/>
</dbReference>
<evidence type="ECO:0000313" key="1">
    <source>
        <dbReference type="EMBL" id="NHO68065.1"/>
    </source>
</evidence>
<dbReference type="RefSeq" id="WP_167191715.1">
    <property type="nucleotide sequence ID" value="NZ_JAAONZ010000024.1"/>
</dbReference>
<dbReference type="Proteomes" id="UP000787472">
    <property type="component" value="Unassembled WGS sequence"/>
</dbReference>
<name>A0A9E5MPM5_9GAMM</name>
<reference evidence="1" key="1">
    <citation type="submission" date="2020-03" db="EMBL/GenBank/DDBJ databases">
        <authorList>
            <person name="Guo F."/>
        </authorList>
    </citation>
    <scope>NUCLEOTIDE SEQUENCE</scope>
    <source>
        <strain evidence="1">JCM 30134</strain>
    </source>
</reference>
<dbReference type="AlphaFoldDB" id="A0A9E5MPM5"/>
<protein>
    <submittedName>
        <fullName evidence="1">DUF3465 domain-containing protein</fullName>
    </submittedName>
</protein>
<dbReference type="Pfam" id="PF11948">
    <property type="entry name" value="DUF3465"/>
    <property type="match status" value="1"/>
</dbReference>
<accession>A0A9E5MPM5</accession>
<proteinExistence type="predicted"/>
<evidence type="ECO:0000313" key="2">
    <source>
        <dbReference type="Proteomes" id="UP000787472"/>
    </source>
</evidence>
<organism evidence="1 2">
    <name type="scientific">Pseudomaricurvus hydrocarbonicus</name>
    <dbReference type="NCBI Taxonomy" id="1470433"/>
    <lineage>
        <taxon>Bacteria</taxon>
        <taxon>Pseudomonadati</taxon>
        <taxon>Pseudomonadota</taxon>
        <taxon>Gammaproteobacteria</taxon>
        <taxon>Cellvibrionales</taxon>
        <taxon>Cellvibrionaceae</taxon>
        <taxon>Pseudomaricurvus</taxon>
    </lineage>
</organism>